<comment type="subcellular location">
    <subcellularLocation>
        <location evidence="2">Bacterial flagellum basal body</location>
    </subcellularLocation>
</comment>
<dbReference type="GO" id="GO:0071978">
    <property type="term" value="P:bacterial-type flagellum-dependent swarming motility"/>
    <property type="evidence" value="ECO:0007669"/>
    <property type="project" value="TreeGrafter"/>
</dbReference>
<evidence type="ECO:0000259" key="5">
    <source>
        <dbReference type="Pfam" id="PF22692"/>
    </source>
</evidence>
<organism evidence="6 7">
    <name type="scientific">Clostridium fermenticellae</name>
    <dbReference type="NCBI Taxonomy" id="2068654"/>
    <lineage>
        <taxon>Bacteria</taxon>
        <taxon>Bacillati</taxon>
        <taxon>Bacillota</taxon>
        <taxon>Clostridia</taxon>
        <taxon>Eubacteriales</taxon>
        <taxon>Clostridiaceae</taxon>
        <taxon>Clostridium</taxon>
    </lineage>
</organism>
<dbReference type="InterPro" id="IPR037925">
    <property type="entry name" value="FlgE/F/G-like"/>
</dbReference>
<keyword evidence="2" id="KW-0975">Bacterial flagellum</keyword>
<gene>
    <name evidence="6" type="ORF">D4Z93_09030</name>
</gene>
<dbReference type="NCBIfam" id="TIGR03506">
    <property type="entry name" value="FlgEFG_subfam"/>
    <property type="match status" value="1"/>
</dbReference>
<dbReference type="KEGG" id="cfer:D4Z93_09030"/>
<protein>
    <submittedName>
        <fullName evidence="6">Flagellar basal body rod protein FlgG</fullName>
    </submittedName>
</protein>
<dbReference type="PANTHER" id="PTHR30435">
    <property type="entry name" value="FLAGELLAR PROTEIN"/>
    <property type="match status" value="1"/>
</dbReference>
<accession>A0A386H572</accession>
<evidence type="ECO:0000313" key="7">
    <source>
        <dbReference type="Proteomes" id="UP000266301"/>
    </source>
</evidence>
<proteinExistence type="inferred from homology"/>
<keyword evidence="6" id="KW-0966">Cell projection</keyword>
<reference evidence="6 7" key="1">
    <citation type="journal article" date="2019" name="Int. J. Syst. Evol. Microbiol.">
        <title>Clostridium fermenticellae sp. nov., isolated from the mud in a fermentation cellar for the production of the Chinese liquor, baijiu.</title>
        <authorList>
            <person name="Xu P.X."/>
            <person name="Chai L.J."/>
            <person name="Qiu T."/>
            <person name="Zhang X.J."/>
            <person name="Lu Z.M."/>
            <person name="Xiao C."/>
            <person name="Wang S.T."/>
            <person name="Shen C.H."/>
            <person name="Shi J.S."/>
            <person name="Xu Z.H."/>
        </authorList>
    </citation>
    <scope>NUCLEOTIDE SEQUENCE [LARGE SCALE GENOMIC DNA]</scope>
    <source>
        <strain evidence="6 7">JN500901</strain>
    </source>
</reference>
<dbReference type="Proteomes" id="UP000266301">
    <property type="component" value="Chromosome"/>
</dbReference>
<dbReference type="AlphaFoldDB" id="A0A386H572"/>
<evidence type="ECO:0000259" key="3">
    <source>
        <dbReference type="Pfam" id="PF00460"/>
    </source>
</evidence>
<comment type="similarity">
    <text evidence="1 2">Belongs to the flagella basal body rod proteins family.</text>
</comment>
<evidence type="ECO:0000256" key="1">
    <source>
        <dbReference type="ARBA" id="ARBA00009677"/>
    </source>
</evidence>
<name>A0A386H572_9CLOT</name>
<dbReference type="Pfam" id="PF00460">
    <property type="entry name" value="Flg_bb_rod"/>
    <property type="match status" value="1"/>
</dbReference>
<keyword evidence="6" id="KW-0969">Cilium</keyword>
<dbReference type="OrthoDB" id="9800375at2"/>
<dbReference type="EMBL" id="CP032416">
    <property type="protein sequence ID" value="AYD40665.1"/>
    <property type="molecule type" value="Genomic_DNA"/>
</dbReference>
<dbReference type="InterPro" id="IPR019776">
    <property type="entry name" value="Flagellar_basal_body_rod_CS"/>
</dbReference>
<dbReference type="SUPFAM" id="SSF117143">
    <property type="entry name" value="Flagellar hook protein flgE"/>
    <property type="match status" value="1"/>
</dbReference>
<dbReference type="InterPro" id="IPR020013">
    <property type="entry name" value="Flagellar_FlgE/F/G"/>
</dbReference>
<evidence type="ECO:0000259" key="4">
    <source>
        <dbReference type="Pfam" id="PF06429"/>
    </source>
</evidence>
<dbReference type="InterPro" id="IPR010930">
    <property type="entry name" value="Flg_bb/hook_C_dom"/>
</dbReference>
<dbReference type="InterPro" id="IPR053967">
    <property type="entry name" value="LlgE_F_G-like_D1"/>
</dbReference>
<evidence type="ECO:0000313" key="6">
    <source>
        <dbReference type="EMBL" id="AYD40665.1"/>
    </source>
</evidence>
<dbReference type="Pfam" id="PF22692">
    <property type="entry name" value="LlgE_F_G_D1"/>
    <property type="match status" value="1"/>
</dbReference>
<dbReference type="InterPro" id="IPR001444">
    <property type="entry name" value="Flag_bb_rod_N"/>
</dbReference>
<keyword evidence="6" id="KW-0282">Flagellum</keyword>
<dbReference type="GO" id="GO:0009425">
    <property type="term" value="C:bacterial-type flagellum basal body"/>
    <property type="evidence" value="ECO:0007669"/>
    <property type="project" value="UniProtKB-SubCell"/>
</dbReference>
<evidence type="ECO:0000256" key="2">
    <source>
        <dbReference type="RuleBase" id="RU362116"/>
    </source>
</evidence>
<sequence>MIRGIYTAVSGMITQEAKQDIITNNLANVNTVGFKKDDLAVRSFDDMVIQNYDKVVGGKNIRNIIGTLNNGSEIDSVNTDYTSGTIQSTGISTDFAIDGRGFFTVNRNGQNYYTRDGHFHVNPQGYLVTDSGDYVSCEQNQRLFVGNNEISCDPGGNITISDHNGNVVGQDKFATVDFDDYNNLQKIGDNLFEGNNAHTANVTVKQNSLERSNVNTVNEIVNMLTTMRTFETNQKVVQSIDETLDKVVNQVGSVK</sequence>
<dbReference type="PROSITE" id="PS00588">
    <property type="entry name" value="FLAGELLA_BB_ROD"/>
    <property type="match status" value="1"/>
</dbReference>
<feature type="domain" description="Flagellar hook protein FlgE/F/G-like D1" evidence="5">
    <location>
        <begin position="96"/>
        <end position="161"/>
    </location>
</feature>
<feature type="domain" description="Flagellar basal body rod protein N-terminal" evidence="3">
    <location>
        <begin position="5"/>
        <end position="35"/>
    </location>
</feature>
<dbReference type="PANTHER" id="PTHR30435:SF19">
    <property type="entry name" value="FLAGELLAR BASAL-BODY ROD PROTEIN FLGG"/>
    <property type="match status" value="1"/>
</dbReference>
<dbReference type="Pfam" id="PF06429">
    <property type="entry name" value="Flg_bbr_C"/>
    <property type="match status" value="1"/>
</dbReference>
<keyword evidence="7" id="KW-1185">Reference proteome</keyword>
<feature type="domain" description="Flagellar basal-body/hook protein C-terminal" evidence="4">
    <location>
        <begin position="206"/>
        <end position="249"/>
    </location>
</feature>
<dbReference type="RefSeq" id="WP_119972773.1">
    <property type="nucleotide sequence ID" value="NZ_CP032416.1"/>
</dbReference>